<feature type="region of interest" description="Disordered" evidence="1">
    <location>
        <begin position="51"/>
        <end position="94"/>
    </location>
</feature>
<sequence length="94" mass="10376">MAQRHHIERHPPVVKGLPAARVGNLLPWPSAPLRIKRILALMIPIGRGHQQLDPLPFAARQEGPRPGGNDGMQRGNITAVDHGRSPWEGRLLPQ</sequence>
<protein>
    <submittedName>
        <fullName evidence="2">Uncharacterized protein</fullName>
    </submittedName>
</protein>
<organism evidence="2 3">
    <name type="scientific">Asticcacaulis biprosthecium C19</name>
    <dbReference type="NCBI Taxonomy" id="715226"/>
    <lineage>
        <taxon>Bacteria</taxon>
        <taxon>Pseudomonadati</taxon>
        <taxon>Pseudomonadota</taxon>
        <taxon>Alphaproteobacteria</taxon>
        <taxon>Caulobacterales</taxon>
        <taxon>Caulobacteraceae</taxon>
        <taxon>Asticcacaulis</taxon>
    </lineage>
</organism>
<dbReference type="EMBL" id="GL883077">
    <property type="protein sequence ID" value="EGF93762.1"/>
    <property type="molecule type" value="Genomic_DNA"/>
</dbReference>
<evidence type="ECO:0000313" key="2">
    <source>
        <dbReference type="EMBL" id="EGF93762.1"/>
    </source>
</evidence>
<dbReference type="STRING" id="715226.ABI_22040"/>
<dbReference type="HOGENOM" id="CLU_2380035_0_0_5"/>
<evidence type="ECO:0000313" key="3">
    <source>
        <dbReference type="Proteomes" id="UP000006512"/>
    </source>
</evidence>
<accession>F4QH09</accession>
<gene>
    <name evidence="2" type="ORF">ABI_22040</name>
</gene>
<reference evidence="3" key="1">
    <citation type="submission" date="2011-03" db="EMBL/GenBank/DDBJ databases">
        <title>Draft genome sequence of Brevundimonas diminuta.</title>
        <authorList>
            <person name="Brown P.J.B."/>
            <person name="Buechlein A."/>
            <person name="Hemmerich C."/>
            <person name="Brun Y.V."/>
        </authorList>
    </citation>
    <scope>NUCLEOTIDE SEQUENCE [LARGE SCALE GENOMIC DNA]</scope>
    <source>
        <strain evidence="3">C19</strain>
    </source>
</reference>
<evidence type="ECO:0000256" key="1">
    <source>
        <dbReference type="SAM" id="MobiDB-lite"/>
    </source>
</evidence>
<proteinExistence type="predicted"/>
<dbReference type="AlphaFoldDB" id="F4QH09"/>
<dbReference type="Proteomes" id="UP000006512">
    <property type="component" value="Unassembled WGS sequence"/>
</dbReference>
<name>F4QH09_9CAUL</name>
<keyword evidence="3" id="KW-1185">Reference proteome</keyword>